<keyword evidence="15" id="KW-0464">Manganese</keyword>
<dbReference type="RefSeq" id="WP_013902151.1">
    <property type="nucleotide sequence ID" value="NC_015677.1"/>
</dbReference>
<evidence type="ECO:0000256" key="7">
    <source>
        <dbReference type="ARBA" id="ARBA00022430"/>
    </source>
</evidence>
<dbReference type="Proteomes" id="UP000008385">
    <property type="component" value="Chromosome"/>
</dbReference>
<gene>
    <name evidence="15 18" type="primary">leuB</name>
    <name evidence="18" type="ordered locus">Rta_28170</name>
</gene>
<comment type="similarity">
    <text evidence="5 15">Belongs to the isocitrate and isopropylmalate dehydrogenases family. LeuB type 1 subfamily.</text>
</comment>
<evidence type="ECO:0000256" key="15">
    <source>
        <dbReference type="HAMAP-Rule" id="MF_01033"/>
    </source>
</evidence>
<keyword evidence="11 15" id="KW-0460">Magnesium</keyword>
<dbReference type="KEGG" id="rta:Rta_28170"/>
<dbReference type="EC" id="1.1.1.85" evidence="15"/>
<evidence type="ECO:0000313" key="19">
    <source>
        <dbReference type="Proteomes" id="UP000008385"/>
    </source>
</evidence>
<dbReference type="InterPro" id="IPR019818">
    <property type="entry name" value="IsoCit/isopropylmalate_DH_CS"/>
</dbReference>
<feature type="binding site" evidence="15">
    <location>
        <position position="250"/>
    </location>
    <ligand>
        <name>Mg(2+)</name>
        <dbReference type="ChEBI" id="CHEBI:18420"/>
    </ligand>
</feature>
<evidence type="ECO:0000313" key="18">
    <source>
        <dbReference type="EMBL" id="AEG93920.1"/>
    </source>
</evidence>
<keyword evidence="9 15" id="KW-0028">Amino-acid biosynthesis</keyword>
<dbReference type="HOGENOM" id="CLU_031953_0_3_4"/>
<dbReference type="UniPathway" id="UPA00048">
    <property type="reaction ID" value="UER00072"/>
</dbReference>
<dbReference type="OrthoDB" id="5289857at2"/>
<evidence type="ECO:0000256" key="5">
    <source>
        <dbReference type="ARBA" id="ARBA00008319"/>
    </source>
</evidence>
<comment type="subunit">
    <text evidence="6 15 16">Homodimer.</text>
</comment>
<feature type="binding site" evidence="15">
    <location>
        <position position="222"/>
    </location>
    <ligand>
        <name>Mg(2+)</name>
        <dbReference type="ChEBI" id="CHEBI:18420"/>
    </ligand>
</feature>
<organism evidence="18 19">
    <name type="scientific">Ramlibacter tataouinensis (strain ATCC BAA-407 / DSM 14655 / LMG 21543 / TTB310)</name>
    <dbReference type="NCBI Taxonomy" id="365046"/>
    <lineage>
        <taxon>Bacteria</taxon>
        <taxon>Pseudomonadati</taxon>
        <taxon>Pseudomonadota</taxon>
        <taxon>Betaproteobacteria</taxon>
        <taxon>Burkholderiales</taxon>
        <taxon>Comamonadaceae</taxon>
        <taxon>Ramlibacter</taxon>
    </lineage>
</organism>
<keyword evidence="12 15" id="KW-0560">Oxidoreductase</keyword>
<comment type="catalytic activity">
    <reaction evidence="1 15 16">
        <text>(2R,3S)-3-isopropylmalate + NAD(+) = 4-methyl-2-oxopentanoate + CO2 + NADH</text>
        <dbReference type="Rhea" id="RHEA:32271"/>
        <dbReference type="ChEBI" id="CHEBI:16526"/>
        <dbReference type="ChEBI" id="CHEBI:17865"/>
        <dbReference type="ChEBI" id="CHEBI:35121"/>
        <dbReference type="ChEBI" id="CHEBI:57540"/>
        <dbReference type="ChEBI" id="CHEBI:57945"/>
        <dbReference type="EC" id="1.1.1.85"/>
    </reaction>
</comment>
<feature type="site" description="Important for catalysis" evidence="15">
    <location>
        <position position="135"/>
    </location>
</feature>
<dbReference type="GO" id="GO:0000287">
    <property type="term" value="F:magnesium ion binding"/>
    <property type="evidence" value="ECO:0007669"/>
    <property type="project" value="InterPro"/>
</dbReference>
<dbReference type="STRING" id="365046.Rta_28170"/>
<dbReference type="PROSITE" id="PS00470">
    <property type="entry name" value="IDH_IMDH"/>
    <property type="match status" value="1"/>
</dbReference>
<feature type="domain" description="Isopropylmalate dehydrogenase-like" evidence="17">
    <location>
        <begin position="2"/>
        <end position="351"/>
    </location>
</feature>
<comment type="cofactor">
    <cofactor evidence="2">
        <name>Mn(2+)</name>
        <dbReference type="ChEBI" id="CHEBI:29035"/>
    </cofactor>
</comment>
<protein>
    <recommendedName>
        <fullName evidence="15">3-isopropylmalate dehydrogenase</fullName>
        <ecNumber evidence="15">1.1.1.85</ecNumber>
    </recommendedName>
    <alternativeName>
        <fullName evidence="15">3-IPM-DH</fullName>
    </alternativeName>
    <alternativeName>
        <fullName evidence="15">Beta-IPM dehydrogenase</fullName>
        <shortName evidence="15">IMDH</shortName>
    </alternativeName>
</protein>
<feature type="binding site" evidence="15">
    <location>
        <position position="246"/>
    </location>
    <ligand>
        <name>Mg(2+)</name>
        <dbReference type="ChEBI" id="CHEBI:18420"/>
    </ligand>
</feature>
<comment type="caution">
    <text evidence="15">Lacks conserved residue(s) required for the propagation of feature annotation.</text>
</comment>
<dbReference type="PATRIC" id="fig|365046.3.peg.2886"/>
<dbReference type="GO" id="GO:0003862">
    <property type="term" value="F:3-isopropylmalate dehydrogenase activity"/>
    <property type="evidence" value="ECO:0007669"/>
    <property type="project" value="UniProtKB-UniRule"/>
</dbReference>
<evidence type="ECO:0000256" key="3">
    <source>
        <dbReference type="ARBA" id="ARBA00004496"/>
    </source>
</evidence>
<evidence type="ECO:0000256" key="13">
    <source>
        <dbReference type="ARBA" id="ARBA00023027"/>
    </source>
</evidence>
<proteinExistence type="inferred from homology"/>
<feature type="binding site" evidence="15">
    <location>
        <position position="222"/>
    </location>
    <ligand>
        <name>substrate</name>
    </ligand>
</feature>
<dbReference type="PANTHER" id="PTHR42979:SF1">
    <property type="entry name" value="3-ISOPROPYLMALATE DEHYDROGENASE"/>
    <property type="match status" value="1"/>
</dbReference>
<evidence type="ECO:0000256" key="10">
    <source>
        <dbReference type="ARBA" id="ARBA00022723"/>
    </source>
</evidence>
<feature type="binding site" evidence="15">
    <location>
        <position position="128"/>
    </location>
    <ligand>
        <name>substrate</name>
    </ligand>
</feature>
<dbReference type="EMBL" id="CP000245">
    <property type="protein sequence ID" value="AEG93920.1"/>
    <property type="molecule type" value="Genomic_DNA"/>
</dbReference>
<comment type="pathway">
    <text evidence="4 15 16">Amino-acid biosynthesis; L-leucine biosynthesis; L-leucine from 3-methyl-2-oxobutanoate: step 3/4.</text>
</comment>
<keyword evidence="10 15" id="KW-0479">Metal-binding</keyword>
<evidence type="ECO:0000256" key="1">
    <source>
        <dbReference type="ARBA" id="ARBA00000624"/>
    </source>
</evidence>
<evidence type="ECO:0000256" key="14">
    <source>
        <dbReference type="ARBA" id="ARBA00023304"/>
    </source>
</evidence>
<accession>F5Y5N6</accession>
<dbReference type="HAMAP" id="MF_01033">
    <property type="entry name" value="LeuB_type1"/>
    <property type="match status" value="1"/>
</dbReference>
<evidence type="ECO:0000256" key="11">
    <source>
        <dbReference type="ARBA" id="ARBA00022842"/>
    </source>
</evidence>
<evidence type="ECO:0000256" key="12">
    <source>
        <dbReference type="ARBA" id="ARBA00023002"/>
    </source>
</evidence>
<feature type="binding site" evidence="15">
    <location>
        <position position="90"/>
    </location>
    <ligand>
        <name>substrate</name>
    </ligand>
</feature>
<dbReference type="GO" id="GO:0009098">
    <property type="term" value="P:L-leucine biosynthetic process"/>
    <property type="evidence" value="ECO:0007669"/>
    <property type="project" value="UniProtKB-UniRule"/>
</dbReference>
<keyword evidence="8 15" id="KW-0963">Cytoplasm</keyword>
<comment type="subcellular location">
    <subcellularLocation>
        <location evidence="3 15">Cytoplasm</location>
    </subcellularLocation>
</comment>
<feature type="binding site" evidence="15">
    <location>
        <position position="100"/>
    </location>
    <ligand>
        <name>substrate</name>
    </ligand>
</feature>
<name>F5Y5N6_RAMTT</name>
<dbReference type="InterPro" id="IPR004429">
    <property type="entry name" value="Isopropylmalate_DH"/>
</dbReference>
<keyword evidence="7 15" id="KW-0432">Leucine biosynthesis</keyword>
<dbReference type="GO" id="GO:0051287">
    <property type="term" value="F:NAD binding"/>
    <property type="evidence" value="ECO:0007669"/>
    <property type="project" value="InterPro"/>
</dbReference>
<evidence type="ECO:0000256" key="8">
    <source>
        <dbReference type="ARBA" id="ARBA00022490"/>
    </source>
</evidence>
<dbReference type="FunFam" id="3.40.718.10:FF:000028">
    <property type="entry name" value="3-isopropylmalate dehydrogenase"/>
    <property type="match status" value="1"/>
</dbReference>
<evidence type="ECO:0000259" key="17">
    <source>
        <dbReference type="SMART" id="SM01329"/>
    </source>
</evidence>
<keyword evidence="13 15" id="KW-0520">NAD</keyword>
<keyword evidence="14 15" id="KW-0100">Branched-chain amino acid biosynthesis</keyword>
<evidence type="ECO:0000256" key="6">
    <source>
        <dbReference type="ARBA" id="ARBA00011738"/>
    </source>
</evidence>
<evidence type="ECO:0000256" key="4">
    <source>
        <dbReference type="ARBA" id="ARBA00004762"/>
    </source>
</evidence>
<dbReference type="Pfam" id="PF00180">
    <property type="entry name" value="Iso_dh"/>
    <property type="match status" value="1"/>
</dbReference>
<dbReference type="AlphaFoldDB" id="F5Y5N6"/>
<sequence>MKIAVLPGDGIGTEIVAEAVKVLRALDLRFEMETAPVGGAAYEAQGHPLPEATLQLARQADAILFGAVGDWKYDKLERQLRPEQAILGLRKHLGLFANFRPAICYEQLTHASSLKPELVAGLDILIIRELTGDIYFGQPRGRRQAPDGHFPGAEEAFDTMRYTRPEIERIAHVAFQAARKRSRRVTSVDKANVLETFQLWKDVVTEVGKRYPDVALDHIYVDNAAMQLVKAPKKFDVVVTGNMFGDILSDEAAMLTGSIGMLPSASLNAGNQGLYEPSHGSAPDIAGQGVANPLATILSAAMMLRYSLNQPEAADRIESAVQHVLAQGLRTADIWSQGTTKVGTRQMGDAVVAAITSTKKTITKG</sequence>
<evidence type="ECO:0000256" key="16">
    <source>
        <dbReference type="RuleBase" id="RU004445"/>
    </source>
</evidence>
<evidence type="ECO:0000256" key="2">
    <source>
        <dbReference type="ARBA" id="ARBA00001936"/>
    </source>
</evidence>
<dbReference type="eggNOG" id="COG0473">
    <property type="taxonomic scope" value="Bacteria"/>
</dbReference>
<reference evidence="18 19" key="2">
    <citation type="journal article" date="2011" name="PLoS ONE">
        <title>The Cyst-Dividing Bacterium Ramlibacter tataouinensis TTB310 Genome Reveals a Well-Stocked Toolbox for Adaptation to a Desert Environment.</title>
        <authorList>
            <person name="De Luca G."/>
            <person name="Barakat M."/>
            <person name="Ortet P."/>
            <person name="Fochesato S."/>
            <person name="Jourlin-Castelli C."/>
            <person name="Ansaldi M."/>
            <person name="Py B."/>
            <person name="Fichant G."/>
            <person name="Coutinho P.M."/>
            <person name="Voulhoux R."/>
            <person name="Bastien O."/>
            <person name="Marechal E."/>
            <person name="Henrissat B."/>
            <person name="Quentin Y."/>
            <person name="Noirot P."/>
            <person name="Filloux A."/>
            <person name="Mejean V."/>
            <person name="Dubow M.S."/>
            <person name="Barras F."/>
            <person name="Barbe V."/>
            <person name="Weissenbach J."/>
            <person name="Mihalcescu I."/>
            <person name="Vermeglio A."/>
            <person name="Achouak W."/>
            <person name="Heulin T."/>
        </authorList>
    </citation>
    <scope>NUCLEOTIDE SEQUENCE [LARGE SCALE GENOMIC DNA]</scope>
    <source>
        <strain evidence="19">ATCC BAA-407 / DSM 14655 / LMG 21543 / TTB310</strain>
    </source>
</reference>
<evidence type="ECO:0000256" key="9">
    <source>
        <dbReference type="ARBA" id="ARBA00022605"/>
    </source>
</evidence>
<comment type="cofactor">
    <cofactor evidence="15 16">
        <name>Mg(2+)</name>
        <dbReference type="ChEBI" id="CHEBI:18420"/>
    </cofactor>
    <cofactor evidence="15 16">
        <name>Mn(2+)</name>
        <dbReference type="ChEBI" id="CHEBI:29035"/>
    </cofactor>
    <text evidence="15 16">Binds 1 Mg(2+) or Mn(2+) ion per subunit.</text>
</comment>
<dbReference type="GO" id="GO:0005829">
    <property type="term" value="C:cytosol"/>
    <property type="evidence" value="ECO:0007669"/>
    <property type="project" value="TreeGrafter"/>
</dbReference>
<feature type="site" description="Important for catalysis" evidence="15">
    <location>
        <position position="190"/>
    </location>
</feature>
<dbReference type="SMART" id="SM01329">
    <property type="entry name" value="Iso_dh"/>
    <property type="match status" value="1"/>
</dbReference>
<dbReference type="Gene3D" id="3.40.718.10">
    <property type="entry name" value="Isopropylmalate Dehydrogenase"/>
    <property type="match status" value="1"/>
</dbReference>
<reference evidence="19" key="1">
    <citation type="submission" date="2006-01" db="EMBL/GenBank/DDBJ databases">
        <title>Genome of the cyst-dividing bacterium Ramlibacter tataouinensis.</title>
        <authorList>
            <person name="Barakat M."/>
            <person name="Ortet P."/>
            <person name="De Luca G."/>
            <person name="Jourlin-Castelli C."/>
            <person name="Ansaldi M."/>
            <person name="Py B."/>
            <person name="Fichant G."/>
            <person name="Coutinho P."/>
            <person name="Voulhoux R."/>
            <person name="Bastien O."/>
            <person name="Roy S."/>
            <person name="Marechal E."/>
            <person name="Henrissat B."/>
            <person name="Quentin Y."/>
            <person name="Noirot P."/>
            <person name="Filloux A."/>
            <person name="Mejean V."/>
            <person name="DuBow M."/>
            <person name="Barras F."/>
            <person name="Heulin T."/>
        </authorList>
    </citation>
    <scope>NUCLEOTIDE SEQUENCE [LARGE SCALE GENOMIC DNA]</scope>
    <source>
        <strain evidence="19">ATCC BAA-407 / DSM 14655 / LMG 21543 / TTB310</strain>
    </source>
</reference>
<keyword evidence="19" id="KW-1185">Reference proteome</keyword>
<dbReference type="InterPro" id="IPR024084">
    <property type="entry name" value="IsoPropMal-DH-like_dom"/>
</dbReference>
<dbReference type="NCBIfam" id="TIGR00169">
    <property type="entry name" value="leuB"/>
    <property type="match status" value="1"/>
</dbReference>
<dbReference type="PANTHER" id="PTHR42979">
    <property type="entry name" value="3-ISOPROPYLMALATE DEHYDROGENASE"/>
    <property type="match status" value="1"/>
</dbReference>
<feature type="binding site" evidence="15">
    <location>
        <begin position="280"/>
        <end position="292"/>
    </location>
    <ligand>
        <name>NAD(+)</name>
        <dbReference type="ChEBI" id="CHEBI:57540"/>
    </ligand>
</feature>
<dbReference type="SUPFAM" id="SSF53659">
    <property type="entry name" value="Isocitrate/Isopropylmalate dehydrogenase-like"/>
    <property type="match status" value="1"/>
</dbReference>
<comment type="function">
    <text evidence="15 16">Catalyzes the oxidation of 3-carboxy-2-hydroxy-4-methylpentanoate (3-isopropylmalate) to 3-carboxy-4-methyl-2-oxopentanoate. The product decarboxylates to 4-methyl-2 oxopentanoate.</text>
</comment>